<keyword evidence="9 21" id="KW-0808">Transferase</keyword>
<dbReference type="GO" id="GO:0004721">
    <property type="term" value="F:phosphoprotein phosphatase activity"/>
    <property type="evidence" value="ECO:0007669"/>
    <property type="project" value="InterPro"/>
</dbReference>
<evidence type="ECO:0000256" key="12">
    <source>
        <dbReference type="ARBA" id="ARBA00022777"/>
    </source>
</evidence>
<dbReference type="Gene3D" id="1.10.287.130">
    <property type="match status" value="1"/>
</dbReference>
<organism evidence="20 23">
    <name type="scientific">Aeromonas sobria</name>
    <dbReference type="NCBI Taxonomy" id="646"/>
    <lineage>
        <taxon>Bacteria</taxon>
        <taxon>Pseudomonadati</taxon>
        <taxon>Pseudomonadota</taxon>
        <taxon>Gammaproteobacteria</taxon>
        <taxon>Aeromonadales</taxon>
        <taxon>Aeromonadaceae</taxon>
        <taxon>Aeromonas</taxon>
    </lineage>
</organism>
<evidence type="ECO:0000256" key="1">
    <source>
        <dbReference type="ARBA" id="ARBA00000085"/>
    </source>
</evidence>
<dbReference type="PANTHER" id="PTHR45453:SF1">
    <property type="entry name" value="PHOSPHATE REGULON SENSOR PROTEIN PHOR"/>
    <property type="match status" value="1"/>
</dbReference>
<evidence type="ECO:0000313" key="22">
    <source>
        <dbReference type="EMBL" id="PKQ81034.1"/>
    </source>
</evidence>
<dbReference type="RefSeq" id="WP_042020122.1">
    <property type="nucleotide sequence ID" value="NZ_CAWNSS010000045.1"/>
</dbReference>
<keyword evidence="15" id="KW-0902">Two-component regulatory system</keyword>
<evidence type="ECO:0000313" key="20">
    <source>
        <dbReference type="EMBL" id="OHY91114.1"/>
    </source>
</evidence>
<evidence type="ECO:0000313" key="24">
    <source>
        <dbReference type="Proteomes" id="UP000233467"/>
    </source>
</evidence>
<keyword evidence="12 20" id="KW-0418">Kinase</keyword>
<keyword evidence="8" id="KW-0592">Phosphate transport</keyword>
<dbReference type="AlphaFoldDB" id="A0A1S2CQU0"/>
<dbReference type="InterPro" id="IPR014310">
    <property type="entry name" value="Sig_transdc_His_kinase_PhoR"/>
</dbReference>
<dbReference type="Pfam" id="PF11808">
    <property type="entry name" value="PhoR"/>
    <property type="match status" value="1"/>
</dbReference>
<dbReference type="InterPro" id="IPR004358">
    <property type="entry name" value="Sig_transdc_His_kin-like_C"/>
</dbReference>
<comment type="subcellular location">
    <subcellularLocation>
        <location evidence="2">Cell membrane</location>
    </subcellularLocation>
</comment>
<comment type="function">
    <text evidence="17">Member of the two-component regulatory system PhoR/PhoB involved in the phosphate regulon genes expression. PhoR may function as a membrane-associated protein kinase that phosphorylates PhoB in response to environmental signals.</text>
</comment>
<proteinExistence type="predicted"/>
<keyword evidence="16 18" id="KW-0472">Membrane</keyword>
<dbReference type="EC" id="2.7.13.3" evidence="3"/>
<feature type="domain" description="Histidine kinase" evidence="19">
    <location>
        <begin position="212"/>
        <end position="431"/>
    </location>
</feature>
<keyword evidence="10 18" id="KW-0812">Transmembrane</keyword>
<dbReference type="CDD" id="cd00082">
    <property type="entry name" value="HisKA"/>
    <property type="match status" value="1"/>
</dbReference>
<dbReference type="NCBIfam" id="TIGR02966">
    <property type="entry name" value="phoR_proteo"/>
    <property type="match status" value="1"/>
</dbReference>
<keyword evidence="6" id="KW-1003">Cell membrane</keyword>
<dbReference type="Pfam" id="PF00989">
    <property type="entry name" value="PAS"/>
    <property type="match status" value="1"/>
</dbReference>
<dbReference type="GO" id="GO:0005524">
    <property type="term" value="F:ATP binding"/>
    <property type="evidence" value="ECO:0007669"/>
    <property type="project" value="UniProtKB-KW"/>
</dbReference>
<evidence type="ECO:0000313" key="23">
    <source>
        <dbReference type="Proteomes" id="UP000179934"/>
    </source>
</evidence>
<evidence type="ECO:0000256" key="9">
    <source>
        <dbReference type="ARBA" id="ARBA00022679"/>
    </source>
</evidence>
<sequence>MLQPYAWRRQLWRVVFFYTPFALVGWLIDHLPLCLLVAAVLHLGWHYRFQKRLSDWLWHDRSLVPPSGSGSWEYIFNGIYKLQQRHRARRRELAGLIRRFREGAEALPDAAVVFRTDGSILWCNRLAEQLLGFRWPEDSGQHIGNLIRNPAFNAYLGKGAYDEPLEMHSPINEEKFLEFRIMPYASDQAMLVVRDVTRLRSLEKTRKHFVSNVSHELRTPLTVLKGYLEMTAEMAEEPLSPAMWAKAHRVMMEQTIRMDNLVNQLLMLSRIEAAPTVDLSHLVDMPAMLGLLEQEARALSGDRAHQIEFMVQPDLLVRGDQEQMRSAVSNLVYNAIHYTPAGRKITVEWRKQGAMALFAVSDEGEGIAPEHLARLTERFYRVDKARSRHTGGSGLGLAIVKHALSHHDCQLDIESRVGLGSRFSFLIPGRMVVIK</sequence>
<evidence type="ECO:0000256" key="5">
    <source>
        <dbReference type="ARBA" id="ARBA00022448"/>
    </source>
</evidence>
<dbReference type="Proteomes" id="UP000179934">
    <property type="component" value="Unassembled WGS sequence"/>
</dbReference>
<dbReference type="Gene3D" id="3.30.450.20">
    <property type="entry name" value="PAS domain"/>
    <property type="match status" value="1"/>
</dbReference>
<accession>A0A1S2CQU0</accession>
<dbReference type="InterPro" id="IPR050351">
    <property type="entry name" value="BphY/WalK/GraS-like"/>
</dbReference>
<dbReference type="GO" id="GO:0006355">
    <property type="term" value="P:regulation of DNA-templated transcription"/>
    <property type="evidence" value="ECO:0007669"/>
    <property type="project" value="InterPro"/>
</dbReference>
<evidence type="ECO:0000256" key="8">
    <source>
        <dbReference type="ARBA" id="ARBA00022592"/>
    </source>
</evidence>
<evidence type="ECO:0000256" key="18">
    <source>
        <dbReference type="SAM" id="Phobius"/>
    </source>
</evidence>
<reference evidence="20 23" key="1">
    <citation type="submission" date="2016-09" db="EMBL/GenBank/DDBJ databases">
        <title>Draft Genome Sequence of Aeromonas sobria Strain 08005, Isolated from Sick Rana catesbeiana.</title>
        <authorList>
            <person name="Yang Q."/>
        </authorList>
    </citation>
    <scope>NUCLEOTIDE SEQUENCE [LARGE SCALE GENOMIC DNA]</scope>
    <source>
        <strain evidence="20 23">08005</strain>
    </source>
</reference>
<comment type="caution">
    <text evidence="20">The sequence shown here is derived from an EMBL/GenBank/DDBJ whole genome shotgun (WGS) entry which is preliminary data.</text>
</comment>
<evidence type="ECO:0000313" key="25">
    <source>
        <dbReference type="Proteomes" id="UP000233526"/>
    </source>
</evidence>
<keyword evidence="24" id="KW-1185">Reference proteome</keyword>
<dbReference type="Proteomes" id="UP000233526">
    <property type="component" value="Unassembled WGS sequence"/>
</dbReference>
<keyword evidence="7" id="KW-0597">Phosphoprotein</keyword>
<protein>
    <recommendedName>
        <fullName evidence="4">Phosphate regulon sensor protein PhoR</fullName>
        <ecNumber evidence="3">2.7.13.3</ecNumber>
    </recommendedName>
</protein>
<evidence type="ECO:0000256" key="6">
    <source>
        <dbReference type="ARBA" id="ARBA00022475"/>
    </source>
</evidence>
<dbReference type="GO" id="GO:0016036">
    <property type="term" value="P:cellular response to phosphate starvation"/>
    <property type="evidence" value="ECO:0007669"/>
    <property type="project" value="TreeGrafter"/>
</dbReference>
<evidence type="ECO:0000256" key="4">
    <source>
        <dbReference type="ARBA" id="ARBA00019665"/>
    </source>
</evidence>
<dbReference type="SMART" id="SM00388">
    <property type="entry name" value="HisKA"/>
    <property type="match status" value="1"/>
</dbReference>
<dbReference type="STRING" id="646.BJD16_03985"/>
<dbReference type="InterPro" id="IPR000014">
    <property type="entry name" value="PAS"/>
</dbReference>
<dbReference type="SUPFAM" id="SSF55874">
    <property type="entry name" value="ATPase domain of HSP90 chaperone/DNA topoisomerase II/histidine kinase"/>
    <property type="match status" value="1"/>
</dbReference>
<dbReference type="FunFam" id="3.30.565.10:FF:000032">
    <property type="entry name" value="Phosphate regulon sensor histidine kinase PhoR"/>
    <property type="match status" value="1"/>
</dbReference>
<evidence type="ECO:0000256" key="14">
    <source>
        <dbReference type="ARBA" id="ARBA00022989"/>
    </source>
</evidence>
<dbReference type="Pfam" id="PF02518">
    <property type="entry name" value="HATPase_c"/>
    <property type="match status" value="1"/>
</dbReference>
<dbReference type="EMBL" id="MKFU01000023">
    <property type="protein sequence ID" value="OHY91114.1"/>
    <property type="molecule type" value="Genomic_DNA"/>
</dbReference>
<evidence type="ECO:0000313" key="21">
    <source>
        <dbReference type="EMBL" id="PKQ75652.1"/>
    </source>
</evidence>
<keyword evidence="11" id="KW-0547">Nucleotide-binding</keyword>
<evidence type="ECO:0000256" key="10">
    <source>
        <dbReference type="ARBA" id="ARBA00022692"/>
    </source>
</evidence>
<dbReference type="SMART" id="SM00387">
    <property type="entry name" value="HATPase_c"/>
    <property type="match status" value="1"/>
</dbReference>
<dbReference type="InterPro" id="IPR021766">
    <property type="entry name" value="PhoR_N"/>
</dbReference>
<evidence type="ECO:0000256" key="16">
    <source>
        <dbReference type="ARBA" id="ARBA00023136"/>
    </source>
</evidence>
<dbReference type="FunFam" id="1.10.287.130:FF:000001">
    <property type="entry name" value="Two-component sensor histidine kinase"/>
    <property type="match status" value="1"/>
</dbReference>
<dbReference type="InterPro" id="IPR036890">
    <property type="entry name" value="HATPase_C_sf"/>
</dbReference>
<dbReference type="SUPFAM" id="SSF55785">
    <property type="entry name" value="PYP-like sensor domain (PAS domain)"/>
    <property type="match status" value="1"/>
</dbReference>
<dbReference type="GeneID" id="58921921"/>
<dbReference type="NCBIfam" id="NF008235">
    <property type="entry name" value="PRK11006.1"/>
    <property type="match status" value="1"/>
</dbReference>
<evidence type="ECO:0000256" key="2">
    <source>
        <dbReference type="ARBA" id="ARBA00004236"/>
    </source>
</evidence>
<dbReference type="EMBL" id="LJZX01000045">
    <property type="protein sequence ID" value="PKQ75652.1"/>
    <property type="molecule type" value="Genomic_DNA"/>
</dbReference>
<keyword evidence="14 18" id="KW-1133">Transmembrane helix</keyword>
<dbReference type="Gene3D" id="3.30.565.10">
    <property type="entry name" value="Histidine kinase-like ATPase, C-terminal domain"/>
    <property type="match status" value="1"/>
</dbReference>
<dbReference type="EMBL" id="NQMM01000018">
    <property type="protein sequence ID" value="PKQ81034.1"/>
    <property type="molecule type" value="Genomic_DNA"/>
</dbReference>
<keyword evidence="13" id="KW-0067">ATP-binding</keyword>
<dbReference type="PANTHER" id="PTHR45453">
    <property type="entry name" value="PHOSPHATE REGULON SENSOR PROTEIN PHOR"/>
    <property type="match status" value="1"/>
</dbReference>
<dbReference type="OrthoDB" id="9813151at2"/>
<dbReference type="PROSITE" id="PS50109">
    <property type="entry name" value="HIS_KIN"/>
    <property type="match status" value="1"/>
</dbReference>
<dbReference type="InterPro" id="IPR036097">
    <property type="entry name" value="HisK_dim/P_sf"/>
</dbReference>
<comment type="catalytic activity">
    <reaction evidence="1">
        <text>ATP + protein L-histidine = ADP + protein N-phospho-L-histidine.</text>
        <dbReference type="EC" id="2.7.13.3"/>
    </reaction>
</comment>
<dbReference type="InterPro" id="IPR003594">
    <property type="entry name" value="HATPase_dom"/>
</dbReference>
<dbReference type="Pfam" id="PF00512">
    <property type="entry name" value="HisKA"/>
    <property type="match status" value="1"/>
</dbReference>
<dbReference type="SUPFAM" id="SSF47384">
    <property type="entry name" value="Homodimeric domain of signal transducing histidine kinase"/>
    <property type="match status" value="1"/>
</dbReference>
<evidence type="ECO:0000256" key="13">
    <source>
        <dbReference type="ARBA" id="ARBA00022840"/>
    </source>
</evidence>
<name>A0A1S2CQU0_AERSO</name>
<gene>
    <name evidence="21" type="primary">phoR</name>
    <name evidence="21" type="ORF">AOX56_03910</name>
    <name evidence="20" type="ORF">BJD16_03985</name>
    <name evidence="22" type="ORF">CJP16_05570</name>
</gene>
<dbReference type="SMART" id="SM00091">
    <property type="entry name" value="PAS"/>
    <property type="match status" value="1"/>
</dbReference>
<feature type="transmembrane region" description="Helical" evidence="18">
    <location>
        <begin position="20"/>
        <end position="45"/>
    </location>
</feature>
<dbReference type="GO" id="GO:0000155">
    <property type="term" value="F:phosphorelay sensor kinase activity"/>
    <property type="evidence" value="ECO:0007669"/>
    <property type="project" value="InterPro"/>
</dbReference>
<dbReference type="Proteomes" id="UP000233467">
    <property type="component" value="Unassembled WGS sequence"/>
</dbReference>
<evidence type="ECO:0000256" key="11">
    <source>
        <dbReference type="ARBA" id="ARBA00022741"/>
    </source>
</evidence>
<evidence type="ECO:0000256" key="15">
    <source>
        <dbReference type="ARBA" id="ARBA00023012"/>
    </source>
</evidence>
<evidence type="ECO:0000259" key="19">
    <source>
        <dbReference type="PROSITE" id="PS50109"/>
    </source>
</evidence>
<dbReference type="CDD" id="cd00130">
    <property type="entry name" value="PAS"/>
    <property type="match status" value="1"/>
</dbReference>
<evidence type="ECO:0000256" key="17">
    <source>
        <dbReference type="ARBA" id="ARBA00025207"/>
    </source>
</evidence>
<dbReference type="InterPro" id="IPR035965">
    <property type="entry name" value="PAS-like_dom_sf"/>
</dbReference>
<evidence type="ECO:0000256" key="7">
    <source>
        <dbReference type="ARBA" id="ARBA00022553"/>
    </source>
</evidence>
<dbReference type="PRINTS" id="PR00344">
    <property type="entry name" value="BCTRLSENSOR"/>
</dbReference>
<dbReference type="GO" id="GO:0006817">
    <property type="term" value="P:phosphate ion transport"/>
    <property type="evidence" value="ECO:0007669"/>
    <property type="project" value="UniProtKB-KW"/>
</dbReference>
<dbReference type="InterPro" id="IPR003661">
    <property type="entry name" value="HisK_dim/P_dom"/>
</dbReference>
<dbReference type="InterPro" id="IPR005467">
    <property type="entry name" value="His_kinase_dom"/>
</dbReference>
<evidence type="ECO:0000256" key="3">
    <source>
        <dbReference type="ARBA" id="ARBA00012438"/>
    </source>
</evidence>
<reference evidence="24 25" key="2">
    <citation type="journal article" date="2017" name="Front. Microbiol.">
        <title>Strong Genomic and Phenotypic Heterogeneity in the Aeromonas sobria Species Complex.</title>
        <authorList>
            <person name="Gauthier J."/>
            <person name="Vincent A.T."/>
            <person name="Charette S.J."/>
            <person name="Derome N."/>
        </authorList>
    </citation>
    <scope>NUCLEOTIDE SEQUENCE [LARGE SCALE GENOMIC DNA]</scope>
    <source>
        <strain evidence="21 25">JF2635</strain>
        <strain evidence="22 24">TM18</strain>
    </source>
</reference>
<dbReference type="GO" id="GO:0005886">
    <property type="term" value="C:plasma membrane"/>
    <property type="evidence" value="ECO:0007669"/>
    <property type="project" value="UniProtKB-SubCell"/>
</dbReference>
<keyword evidence="5" id="KW-0813">Transport</keyword>
<dbReference type="InterPro" id="IPR013767">
    <property type="entry name" value="PAS_fold"/>
</dbReference>